<keyword evidence="1" id="KW-0802">TPR repeat</keyword>
<dbReference type="OrthoDB" id="435475at2759"/>
<dbReference type="Proteomes" id="UP000601435">
    <property type="component" value="Unassembled WGS sequence"/>
</dbReference>
<dbReference type="InterPro" id="IPR019734">
    <property type="entry name" value="TPR_rpt"/>
</dbReference>
<evidence type="ECO:0000313" key="3">
    <source>
        <dbReference type="Proteomes" id="UP000601435"/>
    </source>
</evidence>
<accession>A0A812S3X2</accession>
<dbReference type="InterPro" id="IPR011990">
    <property type="entry name" value="TPR-like_helical_dom_sf"/>
</dbReference>
<dbReference type="Gene3D" id="1.25.40.10">
    <property type="entry name" value="Tetratricopeptide repeat domain"/>
    <property type="match status" value="1"/>
</dbReference>
<comment type="caution">
    <text evidence="2">The sequence shown here is derived from an EMBL/GenBank/DDBJ whole genome shotgun (WGS) entry which is preliminary data.</text>
</comment>
<dbReference type="SMART" id="SM00028">
    <property type="entry name" value="TPR"/>
    <property type="match status" value="1"/>
</dbReference>
<organism evidence="2 3">
    <name type="scientific">Symbiodinium necroappetens</name>
    <dbReference type="NCBI Taxonomy" id="1628268"/>
    <lineage>
        <taxon>Eukaryota</taxon>
        <taxon>Sar</taxon>
        <taxon>Alveolata</taxon>
        <taxon>Dinophyceae</taxon>
        <taxon>Suessiales</taxon>
        <taxon>Symbiodiniaceae</taxon>
        <taxon>Symbiodinium</taxon>
    </lineage>
</organism>
<protein>
    <submittedName>
        <fullName evidence="2">Uncharacterized protein</fullName>
    </submittedName>
</protein>
<evidence type="ECO:0000313" key="2">
    <source>
        <dbReference type="EMBL" id="CAE7463160.1"/>
    </source>
</evidence>
<feature type="non-terminal residue" evidence="2">
    <location>
        <position position="1"/>
    </location>
</feature>
<feature type="repeat" description="TPR" evidence="1">
    <location>
        <begin position="623"/>
        <end position="656"/>
    </location>
</feature>
<dbReference type="PROSITE" id="PS50005">
    <property type="entry name" value="TPR"/>
    <property type="match status" value="1"/>
</dbReference>
<dbReference type="SUPFAM" id="SSF53448">
    <property type="entry name" value="Nucleotide-diphospho-sugar transferases"/>
    <property type="match status" value="1"/>
</dbReference>
<sequence length="675" mass="75057">MGLVASADSVIVASGWSAPTPRCWDPSLPSGQELEVSCCRQQADCAAPAFAPLRAACCGELRQGVQRFSAEWDQLELGIEHASEELIGIVEATSASRCEEQENCRADFFLHAAEVAMSSSLARVFQLGWSDLTDEGDFALQDWRITLLQTCLTLLSAWHPVAQKARGLFSEAAGQWWQAVQQRSAERWSAASLSTLVPSRILHIAMVASVGTPPFGRKALAGIRSALFFASCPLRFHLVVDQSGEADVQTALASLEPWLRSRGSFRLYLVEALRDAWSEIQALVPESCLQYSGHYGSAGWLRVFPHLVIPEAEAVEELVWVDAGDFIFLDDPAELAKECDAFHEDHLIGVADPQVLGLPLQLFLLPRLRERAHLWAELVTGAVLRGYAEKGDGFCNLGEGLAFVYLLNNTDHSWMYHLLPHRWTYMPWAVWLPARGTGSIWASQELLWRLPADSVWRDSVFPGLLDFMAIRVRCASFLEDIASYIRAAMEWDLQSISADDGRKHFRLTQDAQILDEFQQSLACEERASAVHFAVLFHQVPWVHRFLNFWAGAEVWVPRPTDVRELRISFDEKTGWPMQKAAPRGDRGMFGIARAQPWQCTSACVSGIGLKGLKGQRTLEQLLASVLQRRGEKHRKLGDLQKALADFNAALAVDPHFALALAGRGSVLRSQGHLPQ</sequence>
<dbReference type="InterPro" id="IPR029044">
    <property type="entry name" value="Nucleotide-diphossugar_trans"/>
</dbReference>
<name>A0A812S3X2_9DINO</name>
<reference evidence="2" key="1">
    <citation type="submission" date="2021-02" db="EMBL/GenBank/DDBJ databases">
        <authorList>
            <person name="Dougan E. K."/>
            <person name="Rhodes N."/>
            <person name="Thang M."/>
            <person name="Chan C."/>
        </authorList>
    </citation>
    <scope>NUCLEOTIDE SEQUENCE</scope>
</reference>
<proteinExistence type="predicted"/>
<gene>
    <name evidence="2" type="ORF">SNEC2469_LOCUS12972</name>
</gene>
<dbReference type="EMBL" id="CAJNJA010020664">
    <property type="protein sequence ID" value="CAE7463160.1"/>
    <property type="molecule type" value="Genomic_DNA"/>
</dbReference>
<keyword evidence="3" id="KW-1185">Reference proteome</keyword>
<dbReference type="SUPFAM" id="SSF48452">
    <property type="entry name" value="TPR-like"/>
    <property type="match status" value="1"/>
</dbReference>
<evidence type="ECO:0000256" key="1">
    <source>
        <dbReference type="PROSITE-ProRule" id="PRU00339"/>
    </source>
</evidence>
<dbReference type="AlphaFoldDB" id="A0A812S3X2"/>